<dbReference type="Proteomes" id="UP001064489">
    <property type="component" value="Chromosome 6"/>
</dbReference>
<proteinExistence type="predicted"/>
<feature type="region of interest" description="Disordered" evidence="1">
    <location>
        <begin position="97"/>
        <end position="137"/>
    </location>
</feature>
<keyword evidence="2" id="KW-0812">Transmembrane</keyword>
<feature type="transmembrane region" description="Helical" evidence="2">
    <location>
        <begin position="232"/>
        <end position="252"/>
    </location>
</feature>
<keyword evidence="2" id="KW-1133">Transmembrane helix</keyword>
<dbReference type="AlphaFoldDB" id="A0AAD5J806"/>
<name>A0AAD5J806_ACENE</name>
<comment type="caution">
    <text evidence="3">The sequence shown here is derived from an EMBL/GenBank/DDBJ whole genome shotgun (WGS) entry which is preliminary data.</text>
</comment>
<protein>
    <submittedName>
        <fullName evidence="3">Uncharacterized protein</fullName>
    </submittedName>
</protein>
<reference evidence="3" key="1">
    <citation type="journal article" date="2022" name="Plant J.">
        <title>Strategies of tolerance reflected in two North American maple genomes.</title>
        <authorList>
            <person name="McEvoy S.L."/>
            <person name="Sezen U.U."/>
            <person name="Trouern-Trend A."/>
            <person name="McMahon S.M."/>
            <person name="Schaberg P.G."/>
            <person name="Yang J."/>
            <person name="Wegrzyn J.L."/>
            <person name="Swenson N.G."/>
        </authorList>
    </citation>
    <scope>NUCLEOTIDE SEQUENCE</scope>
    <source>
        <strain evidence="3">91603</strain>
    </source>
</reference>
<evidence type="ECO:0000256" key="1">
    <source>
        <dbReference type="SAM" id="MobiDB-lite"/>
    </source>
</evidence>
<keyword evidence="2" id="KW-0472">Membrane</keyword>
<reference evidence="3" key="2">
    <citation type="submission" date="2023-02" db="EMBL/GenBank/DDBJ databases">
        <authorList>
            <person name="Swenson N.G."/>
            <person name="Wegrzyn J.L."/>
            <person name="Mcevoy S.L."/>
        </authorList>
    </citation>
    <scope>NUCLEOTIDE SEQUENCE</scope>
    <source>
        <strain evidence="3">91603</strain>
        <tissue evidence="3">Leaf</tissue>
    </source>
</reference>
<accession>A0AAD5J806</accession>
<evidence type="ECO:0000313" key="4">
    <source>
        <dbReference type="Proteomes" id="UP001064489"/>
    </source>
</evidence>
<evidence type="ECO:0000313" key="3">
    <source>
        <dbReference type="EMBL" id="KAI9191064.1"/>
    </source>
</evidence>
<organism evidence="3 4">
    <name type="scientific">Acer negundo</name>
    <name type="common">Box elder</name>
    <dbReference type="NCBI Taxonomy" id="4023"/>
    <lineage>
        <taxon>Eukaryota</taxon>
        <taxon>Viridiplantae</taxon>
        <taxon>Streptophyta</taxon>
        <taxon>Embryophyta</taxon>
        <taxon>Tracheophyta</taxon>
        <taxon>Spermatophyta</taxon>
        <taxon>Magnoliopsida</taxon>
        <taxon>eudicotyledons</taxon>
        <taxon>Gunneridae</taxon>
        <taxon>Pentapetalae</taxon>
        <taxon>rosids</taxon>
        <taxon>malvids</taxon>
        <taxon>Sapindales</taxon>
        <taxon>Sapindaceae</taxon>
        <taxon>Hippocastanoideae</taxon>
        <taxon>Acereae</taxon>
        <taxon>Acer</taxon>
    </lineage>
</organism>
<evidence type="ECO:0000256" key="2">
    <source>
        <dbReference type="SAM" id="Phobius"/>
    </source>
</evidence>
<gene>
    <name evidence="3" type="ORF">LWI28_003041</name>
</gene>
<dbReference type="EMBL" id="JAJSOW010000004">
    <property type="protein sequence ID" value="KAI9191064.1"/>
    <property type="molecule type" value="Genomic_DNA"/>
</dbReference>
<keyword evidence="4" id="KW-1185">Reference proteome</keyword>
<sequence>MSKAIEALANQVAQISKEDEVNQPLTVVRRHVKSPRYFCSPEPWNESAPVYTDEELKRLARAVVRPLEKRGGSYFFDEDKMIAACLFPPLTADRKRLAGAAPPSDESGDVGSKDDAPQYTLEDLAGGVPRYTPKEDLGHYEVGTNEAVALVDEAAAPTDEGPTPEDEETVRGLGKNLGHHLECGTCVLEIELVASPIEELEAAKDIGTIAMDVFEDLEEQGHRECRLMSERVVLEAFLVSMLASVSASLWVFKMLKLRSKRMVLWDLNHRLKQKK</sequence>